<evidence type="ECO:0008006" key="3">
    <source>
        <dbReference type="Google" id="ProtNLM"/>
    </source>
</evidence>
<name>A0A165SFA2_9RHOB</name>
<reference evidence="1 2" key="1">
    <citation type="submission" date="2015-09" db="EMBL/GenBank/DDBJ databases">
        <title>Complete genome sequence of Defluviimonas alba cai42t isolated from an oilfield in Xinjiang.</title>
        <authorList>
            <person name="Geng S."/>
            <person name="Pan X."/>
            <person name="Wu X."/>
        </authorList>
    </citation>
    <scope>NUCLEOTIDE SEQUENCE [LARGE SCALE GENOMIC DNA]</scope>
    <source>
        <strain evidence="2">cai42</strain>
    </source>
</reference>
<proteinExistence type="predicted"/>
<evidence type="ECO:0000313" key="2">
    <source>
        <dbReference type="Proteomes" id="UP000076128"/>
    </source>
</evidence>
<dbReference type="Proteomes" id="UP000076128">
    <property type="component" value="Chromosome"/>
</dbReference>
<sequence>MGVTEADAPQLAALIAEALRSNAPEALAPRVAEFRATFDRLHYIRQAG</sequence>
<protein>
    <recommendedName>
        <fullName evidence="3">Serine hydroxymethyltransferase</fullName>
    </recommendedName>
</protein>
<organism evidence="1 2">
    <name type="scientific">Frigidibacter mobilis</name>
    <dbReference type="NCBI Taxonomy" id="1335048"/>
    <lineage>
        <taxon>Bacteria</taxon>
        <taxon>Pseudomonadati</taxon>
        <taxon>Pseudomonadota</taxon>
        <taxon>Alphaproteobacteria</taxon>
        <taxon>Rhodobacterales</taxon>
        <taxon>Paracoccaceae</taxon>
        <taxon>Frigidibacter</taxon>
    </lineage>
</organism>
<gene>
    <name evidence="1" type="ORF">AKL17_0201</name>
</gene>
<evidence type="ECO:0000313" key="1">
    <source>
        <dbReference type="EMBL" id="AMY67463.1"/>
    </source>
</evidence>
<dbReference type="KEGG" id="daa:AKL17_0201"/>
<dbReference type="EMBL" id="CP012661">
    <property type="protein sequence ID" value="AMY67463.1"/>
    <property type="molecule type" value="Genomic_DNA"/>
</dbReference>
<keyword evidence="2" id="KW-1185">Reference proteome</keyword>
<dbReference type="AlphaFoldDB" id="A0A165SFA2"/>
<dbReference type="STRING" id="1335048.AKL17_0201"/>
<accession>A0A165SFA2</accession>